<gene>
    <name evidence="2" type="ORF">EJ02DRAFT_113386</name>
</gene>
<reference evidence="2" key="1">
    <citation type="journal article" date="2020" name="Stud. Mycol.">
        <title>101 Dothideomycetes genomes: a test case for predicting lifestyles and emergence of pathogens.</title>
        <authorList>
            <person name="Haridas S."/>
            <person name="Albert R."/>
            <person name="Binder M."/>
            <person name="Bloem J."/>
            <person name="Labutti K."/>
            <person name="Salamov A."/>
            <person name="Andreopoulos B."/>
            <person name="Baker S."/>
            <person name="Barry K."/>
            <person name="Bills G."/>
            <person name="Bluhm B."/>
            <person name="Cannon C."/>
            <person name="Castanera R."/>
            <person name="Culley D."/>
            <person name="Daum C."/>
            <person name="Ezra D."/>
            <person name="Gonzalez J."/>
            <person name="Henrissat B."/>
            <person name="Kuo A."/>
            <person name="Liang C."/>
            <person name="Lipzen A."/>
            <person name="Lutzoni F."/>
            <person name="Magnuson J."/>
            <person name="Mondo S."/>
            <person name="Nolan M."/>
            <person name="Ohm R."/>
            <person name="Pangilinan J."/>
            <person name="Park H.-J."/>
            <person name="Ramirez L."/>
            <person name="Alfaro M."/>
            <person name="Sun H."/>
            <person name="Tritt A."/>
            <person name="Yoshinaga Y."/>
            <person name="Zwiers L.-H."/>
            <person name="Turgeon B."/>
            <person name="Goodwin S."/>
            <person name="Spatafora J."/>
            <person name="Crous P."/>
            <person name="Grigoriev I."/>
        </authorList>
    </citation>
    <scope>NUCLEOTIDE SEQUENCE</scope>
    <source>
        <strain evidence="2">CBS 161.51</strain>
    </source>
</reference>
<keyword evidence="3" id="KW-1185">Reference proteome</keyword>
<protein>
    <submittedName>
        <fullName evidence="2">Uncharacterized protein</fullName>
    </submittedName>
</protein>
<dbReference type="EMBL" id="ML976020">
    <property type="protein sequence ID" value="KAF1943948.1"/>
    <property type="molecule type" value="Genomic_DNA"/>
</dbReference>
<evidence type="ECO:0000313" key="2">
    <source>
        <dbReference type="EMBL" id="KAF1943948.1"/>
    </source>
</evidence>
<dbReference type="AlphaFoldDB" id="A0A6A5SVW2"/>
<evidence type="ECO:0000313" key="3">
    <source>
        <dbReference type="Proteomes" id="UP000800038"/>
    </source>
</evidence>
<sequence>MQSTHCFPLNVEGTEYHASQGYLPHCSLQHYTKMVHQQIIRQARRQLPARGISRGSELGTEPGSDPVAPDHRSRSRLDQEVQSHFKAASAWAKRNAAVGIPRDLLESYLWIPSTFQSYHLSILDNGLVGNRDIISLHDTRSDYVAERGQSACARN</sequence>
<organism evidence="2 3">
    <name type="scientific">Clathrospora elynae</name>
    <dbReference type="NCBI Taxonomy" id="706981"/>
    <lineage>
        <taxon>Eukaryota</taxon>
        <taxon>Fungi</taxon>
        <taxon>Dikarya</taxon>
        <taxon>Ascomycota</taxon>
        <taxon>Pezizomycotina</taxon>
        <taxon>Dothideomycetes</taxon>
        <taxon>Pleosporomycetidae</taxon>
        <taxon>Pleosporales</taxon>
        <taxon>Diademaceae</taxon>
        <taxon>Clathrospora</taxon>
    </lineage>
</organism>
<name>A0A6A5SVW2_9PLEO</name>
<accession>A0A6A5SVW2</accession>
<proteinExistence type="predicted"/>
<dbReference type="Proteomes" id="UP000800038">
    <property type="component" value="Unassembled WGS sequence"/>
</dbReference>
<evidence type="ECO:0000256" key="1">
    <source>
        <dbReference type="SAM" id="MobiDB-lite"/>
    </source>
</evidence>
<feature type="region of interest" description="Disordered" evidence="1">
    <location>
        <begin position="51"/>
        <end position="75"/>
    </location>
</feature>